<feature type="transmembrane region" description="Helical" evidence="1">
    <location>
        <begin position="383"/>
        <end position="401"/>
    </location>
</feature>
<evidence type="ECO:0000313" key="2">
    <source>
        <dbReference type="EMBL" id="KKL75417.1"/>
    </source>
</evidence>
<keyword evidence="1" id="KW-0812">Transmembrane</keyword>
<keyword evidence="1" id="KW-1133">Transmembrane helix</keyword>
<name>A0A0F9HJV0_9ZZZZ</name>
<feature type="transmembrane region" description="Helical" evidence="1">
    <location>
        <begin position="158"/>
        <end position="178"/>
    </location>
</feature>
<reference evidence="2" key="1">
    <citation type="journal article" date="2015" name="Nature">
        <title>Complex archaea that bridge the gap between prokaryotes and eukaryotes.</title>
        <authorList>
            <person name="Spang A."/>
            <person name="Saw J.H."/>
            <person name="Jorgensen S.L."/>
            <person name="Zaremba-Niedzwiedzka K."/>
            <person name="Martijn J."/>
            <person name="Lind A.E."/>
            <person name="van Eijk R."/>
            <person name="Schleper C."/>
            <person name="Guy L."/>
            <person name="Ettema T.J."/>
        </authorList>
    </citation>
    <scope>NUCLEOTIDE SEQUENCE</scope>
</reference>
<accession>A0A0F9HJV0</accession>
<feature type="transmembrane region" description="Helical" evidence="1">
    <location>
        <begin position="445"/>
        <end position="465"/>
    </location>
</feature>
<feature type="transmembrane region" description="Helical" evidence="1">
    <location>
        <begin position="208"/>
        <end position="227"/>
    </location>
</feature>
<feature type="transmembrane region" description="Helical" evidence="1">
    <location>
        <begin position="269"/>
        <end position="290"/>
    </location>
</feature>
<protein>
    <submittedName>
        <fullName evidence="2">Uncharacterized protein</fullName>
    </submittedName>
</protein>
<comment type="caution">
    <text evidence="2">The sequence shown here is derived from an EMBL/GenBank/DDBJ whole genome shotgun (WGS) entry which is preliminary data.</text>
</comment>
<feature type="transmembrane region" description="Helical" evidence="1">
    <location>
        <begin position="324"/>
        <end position="342"/>
    </location>
</feature>
<keyword evidence="1" id="KW-0472">Membrane</keyword>
<dbReference type="AlphaFoldDB" id="A0A0F9HJV0"/>
<feature type="non-terminal residue" evidence="2">
    <location>
        <position position="1"/>
    </location>
</feature>
<dbReference type="InterPro" id="IPR058114">
    <property type="entry name" value="RcgA-like"/>
</dbReference>
<organism evidence="2">
    <name type="scientific">marine sediment metagenome</name>
    <dbReference type="NCBI Taxonomy" id="412755"/>
    <lineage>
        <taxon>unclassified sequences</taxon>
        <taxon>metagenomes</taxon>
        <taxon>ecological metagenomes</taxon>
    </lineage>
</organism>
<sequence>LWYQDNEKGISTENIRWLARVFGCDDPKATSEWQTELSAARAQLVAKRRALRAGSDGHDAHSPPDTVQNAAIDVDTVVPSPLAHKGEVISPRRGFSLARTSEAVFNRGSPLDLSASVFAGAVALGFSSYFLGIHSIVFPQANGVIKQVGYLWAPNWTLLFMVLMPLYFVFVRDLVVFWRATRRSLLSPEGEGIANDDMWMRKVATFSVTYWAAFFVCLPIATVLQWIDRCLGPLLTRDIGNYPVEWARMAIERPHVISIPEAVAFTGFAYLYMGLVFFLFFAGLILLFTIAHDSWELGRKDSEPWADGEYQCPSNQLDLKIMRGIFRCCILGLLIAICMKLQSTFMLTSESTIAGWLASDFLSVLGNHEKASDWLEYSMPTNYSSLLIVLATCTVFLYGLIRVHAALRQQGDIGHGRNQRELGIMLARVALLVIVYVLIGAIAGFSILLCIGLLSAIYGLVYPSIDTWRATDQGEKQSVS</sequence>
<feature type="transmembrane region" description="Helical" evidence="1">
    <location>
        <begin position="117"/>
        <end position="138"/>
    </location>
</feature>
<dbReference type="EMBL" id="LAZR01024355">
    <property type="protein sequence ID" value="KKL75417.1"/>
    <property type="molecule type" value="Genomic_DNA"/>
</dbReference>
<dbReference type="NCBIfam" id="NF047336">
    <property type="entry name" value="conj_memb_RcgA"/>
    <property type="match status" value="1"/>
</dbReference>
<gene>
    <name evidence="2" type="ORF">LCGC14_2055110</name>
</gene>
<proteinExistence type="predicted"/>
<evidence type="ECO:0000256" key="1">
    <source>
        <dbReference type="SAM" id="Phobius"/>
    </source>
</evidence>